<evidence type="ECO:0000313" key="4">
    <source>
        <dbReference type="Proteomes" id="UP001305779"/>
    </source>
</evidence>
<sequence length="292" mass="29754">MVATRLFTLGAIVASACVVAANPDIEQIRNLLARQDNDDSDDNADRQCHADCGFTIIQSSETASNTYCGNQTWIDQLNRCLSCTNREDDDDIWEDYGNSVSSAARACGGQTASPGAVLSTASATGTATGGSLTSITGTATSTGAATAPTSVGDCHTHGDDLYCVADGVEWEVTSNINVNNAPDSYDNCRRADDDNDDDLDDITCTAADGSQVRLEREGADHNHGSSSATGTGAGAGTSTPTSNLSPSITSVVAGEASNTAATQTATQDGAAGRFQGSSVGGVFGLLLAVFAL</sequence>
<evidence type="ECO:0000256" key="1">
    <source>
        <dbReference type="SAM" id="MobiDB-lite"/>
    </source>
</evidence>
<feature type="chain" id="PRO_5045475893" evidence="2">
    <location>
        <begin position="22"/>
        <end position="292"/>
    </location>
</feature>
<gene>
    <name evidence="3" type="ORF">PRZ48_011562</name>
</gene>
<protein>
    <submittedName>
        <fullName evidence="3">Uncharacterized protein</fullName>
    </submittedName>
</protein>
<accession>A0ABR0E6Q2</accession>
<dbReference type="EMBL" id="JAXOVC010000009">
    <property type="protein sequence ID" value="KAK4497112.1"/>
    <property type="molecule type" value="Genomic_DNA"/>
</dbReference>
<organism evidence="3 4">
    <name type="scientific">Zasmidium cellare</name>
    <name type="common">Wine cellar mold</name>
    <name type="synonym">Racodium cellare</name>
    <dbReference type="NCBI Taxonomy" id="395010"/>
    <lineage>
        <taxon>Eukaryota</taxon>
        <taxon>Fungi</taxon>
        <taxon>Dikarya</taxon>
        <taxon>Ascomycota</taxon>
        <taxon>Pezizomycotina</taxon>
        <taxon>Dothideomycetes</taxon>
        <taxon>Dothideomycetidae</taxon>
        <taxon>Mycosphaerellales</taxon>
        <taxon>Mycosphaerellaceae</taxon>
        <taxon>Zasmidium</taxon>
    </lineage>
</organism>
<keyword evidence="4" id="KW-1185">Reference proteome</keyword>
<keyword evidence="2" id="KW-0732">Signal</keyword>
<comment type="caution">
    <text evidence="3">The sequence shown here is derived from an EMBL/GenBank/DDBJ whole genome shotgun (WGS) entry which is preliminary data.</text>
</comment>
<feature type="compositionally biased region" description="Low complexity" evidence="1">
    <location>
        <begin position="224"/>
        <end position="242"/>
    </location>
</feature>
<feature type="signal peptide" evidence="2">
    <location>
        <begin position="1"/>
        <end position="21"/>
    </location>
</feature>
<name>A0ABR0E6Q2_ZASCE</name>
<evidence type="ECO:0000313" key="3">
    <source>
        <dbReference type="EMBL" id="KAK4497112.1"/>
    </source>
</evidence>
<feature type="region of interest" description="Disordered" evidence="1">
    <location>
        <begin position="216"/>
        <end position="247"/>
    </location>
</feature>
<proteinExistence type="predicted"/>
<dbReference type="PROSITE" id="PS51257">
    <property type="entry name" value="PROKAR_LIPOPROTEIN"/>
    <property type="match status" value="1"/>
</dbReference>
<reference evidence="3 4" key="1">
    <citation type="journal article" date="2023" name="G3 (Bethesda)">
        <title>A chromosome-level genome assembly of Zasmidium syzygii isolated from banana leaves.</title>
        <authorList>
            <person name="van Westerhoven A.C."/>
            <person name="Mehrabi R."/>
            <person name="Talebi R."/>
            <person name="Steentjes M.B.F."/>
            <person name="Corcolon B."/>
            <person name="Chong P.A."/>
            <person name="Kema G.H.J."/>
            <person name="Seidl M.F."/>
        </authorList>
    </citation>
    <scope>NUCLEOTIDE SEQUENCE [LARGE SCALE GENOMIC DNA]</scope>
    <source>
        <strain evidence="3 4">P124</strain>
    </source>
</reference>
<evidence type="ECO:0000256" key="2">
    <source>
        <dbReference type="SAM" id="SignalP"/>
    </source>
</evidence>
<dbReference type="Proteomes" id="UP001305779">
    <property type="component" value="Unassembled WGS sequence"/>
</dbReference>